<evidence type="ECO:0000313" key="2">
    <source>
        <dbReference type="EMBL" id="KAG2596465.1"/>
    </source>
</evidence>
<sequence length="99" mass="10530">MGGGTPRGEKRCEGTRDHGARGRGVAARGGQRRAAACRMGRSGARGRGIMARGAGGRSARCGGELREGRWGAHGAGGGKRRGRCVRRGVRPRRVWHEER</sequence>
<accession>A0A8T0SH96</accession>
<protein>
    <submittedName>
        <fullName evidence="2">Uncharacterized protein</fullName>
    </submittedName>
</protein>
<feature type="compositionally biased region" description="Basic and acidic residues" evidence="1">
    <location>
        <begin position="7"/>
        <end position="20"/>
    </location>
</feature>
<name>A0A8T0SH96_PANVG</name>
<comment type="caution">
    <text evidence="2">The sequence shown here is derived from an EMBL/GenBank/DDBJ whole genome shotgun (WGS) entry which is preliminary data.</text>
</comment>
<feature type="region of interest" description="Disordered" evidence="1">
    <location>
        <begin position="1"/>
        <end position="60"/>
    </location>
</feature>
<organism evidence="2 3">
    <name type="scientific">Panicum virgatum</name>
    <name type="common">Blackwell switchgrass</name>
    <dbReference type="NCBI Taxonomy" id="38727"/>
    <lineage>
        <taxon>Eukaryota</taxon>
        <taxon>Viridiplantae</taxon>
        <taxon>Streptophyta</taxon>
        <taxon>Embryophyta</taxon>
        <taxon>Tracheophyta</taxon>
        <taxon>Spermatophyta</taxon>
        <taxon>Magnoliopsida</taxon>
        <taxon>Liliopsida</taxon>
        <taxon>Poales</taxon>
        <taxon>Poaceae</taxon>
        <taxon>PACMAD clade</taxon>
        <taxon>Panicoideae</taxon>
        <taxon>Panicodae</taxon>
        <taxon>Paniceae</taxon>
        <taxon>Panicinae</taxon>
        <taxon>Panicum</taxon>
        <taxon>Panicum sect. Hiantes</taxon>
    </lineage>
</organism>
<evidence type="ECO:0000313" key="3">
    <source>
        <dbReference type="Proteomes" id="UP000823388"/>
    </source>
</evidence>
<dbReference type="AlphaFoldDB" id="A0A8T0SH96"/>
<keyword evidence="3" id="KW-1185">Reference proteome</keyword>
<gene>
    <name evidence="2" type="ORF">PVAP13_5KG163307</name>
</gene>
<dbReference type="EMBL" id="CM029045">
    <property type="protein sequence ID" value="KAG2596465.1"/>
    <property type="molecule type" value="Genomic_DNA"/>
</dbReference>
<feature type="compositionally biased region" description="Low complexity" evidence="1">
    <location>
        <begin position="23"/>
        <end position="60"/>
    </location>
</feature>
<dbReference type="Proteomes" id="UP000823388">
    <property type="component" value="Chromosome 5K"/>
</dbReference>
<reference evidence="2" key="1">
    <citation type="submission" date="2020-05" db="EMBL/GenBank/DDBJ databases">
        <title>WGS assembly of Panicum virgatum.</title>
        <authorList>
            <person name="Lovell J.T."/>
            <person name="Jenkins J."/>
            <person name="Shu S."/>
            <person name="Juenger T.E."/>
            <person name="Schmutz J."/>
        </authorList>
    </citation>
    <scope>NUCLEOTIDE SEQUENCE</scope>
    <source>
        <strain evidence="2">AP13</strain>
    </source>
</reference>
<proteinExistence type="predicted"/>
<evidence type="ECO:0000256" key="1">
    <source>
        <dbReference type="SAM" id="MobiDB-lite"/>
    </source>
</evidence>